<dbReference type="Gene3D" id="3.60.20.10">
    <property type="entry name" value="Glutamine Phosphoribosylpyrophosphate, subunit 1, domain 1"/>
    <property type="match status" value="1"/>
</dbReference>
<dbReference type="GO" id="GO:0051603">
    <property type="term" value="P:proteolysis involved in protein catabolic process"/>
    <property type="evidence" value="ECO:0007669"/>
    <property type="project" value="InterPro"/>
</dbReference>
<dbReference type="RefSeq" id="XP_067545016.1">
    <property type="nucleotide sequence ID" value="XM_067689216.1"/>
</dbReference>
<dbReference type="STRING" id="1805483.A0A177EIU0"/>
<sequence length="263" mass="27853">MSSNERYNYFCVFTPEGKVLPIESIFRSTEHGGVCVALRNKETGIIIAQRTGKNDKFTDGKSKIKQLDTSLVYSYAGITNDGERFGEEIKHKLQEEKHRTGTVLPIAHLIRDTQFICGLEVMRYGNRAMGASVVMVGVEKGEVTLVEILPTGESIPCTGSCIGARAQSARTVLDAQGDRLLSLSSEELLSLGLAAFQNAVNNPAVISSGSFDVCTVSASAQAAAPVTFTPGSSLNLTPMPASSTTSTASTASPTTSPTTPPQS</sequence>
<dbReference type="GO" id="GO:0005839">
    <property type="term" value="C:proteasome core complex"/>
    <property type="evidence" value="ECO:0007669"/>
    <property type="project" value="InterPro"/>
</dbReference>
<dbReference type="VEuPathDB" id="MicrosporidiaDB:NEDG_01798"/>
<dbReference type="SUPFAM" id="SSF56235">
    <property type="entry name" value="N-terminal nucleophile aminohydrolases (Ntn hydrolases)"/>
    <property type="match status" value="1"/>
</dbReference>
<reference evidence="3 4" key="1">
    <citation type="submission" date="2016-02" db="EMBL/GenBank/DDBJ databases">
        <title>Discovery of a natural microsporidian pathogen with a broad tissue tropism in Caenorhabditis elegans.</title>
        <authorList>
            <person name="Luallen R.J."/>
            <person name="Reinke A.W."/>
            <person name="Tong L."/>
            <person name="Botts M.R."/>
            <person name="Felix M.-A."/>
            <person name="Troemel E.R."/>
        </authorList>
    </citation>
    <scope>NUCLEOTIDE SEQUENCE [LARGE SCALE GENOMIC DNA]</scope>
    <source>
        <strain evidence="3 4">JUm2807</strain>
    </source>
</reference>
<dbReference type="OrthoDB" id="431557at2759"/>
<evidence type="ECO:0000313" key="4">
    <source>
        <dbReference type="Proteomes" id="UP000185944"/>
    </source>
</evidence>
<keyword evidence="1 3" id="KW-0647">Proteasome</keyword>
<gene>
    <name evidence="3" type="ORF">NEDG_01798</name>
</gene>
<dbReference type="InterPro" id="IPR001353">
    <property type="entry name" value="Proteasome_sua/b"/>
</dbReference>
<feature type="region of interest" description="Disordered" evidence="2">
    <location>
        <begin position="231"/>
        <end position="263"/>
    </location>
</feature>
<dbReference type="InterPro" id="IPR029055">
    <property type="entry name" value="Ntn_hydrolases_N"/>
</dbReference>
<evidence type="ECO:0000256" key="2">
    <source>
        <dbReference type="SAM" id="MobiDB-lite"/>
    </source>
</evidence>
<dbReference type="GeneID" id="93648148"/>
<dbReference type="Proteomes" id="UP000185944">
    <property type="component" value="Unassembled WGS sequence"/>
</dbReference>
<evidence type="ECO:0000256" key="1">
    <source>
        <dbReference type="ARBA" id="ARBA00022942"/>
    </source>
</evidence>
<comment type="caution">
    <text evidence="3">The sequence shown here is derived from an EMBL/GenBank/DDBJ whole genome shotgun (WGS) entry which is preliminary data.</text>
</comment>
<dbReference type="EMBL" id="LTDL01000019">
    <property type="protein sequence ID" value="OAG31320.1"/>
    <property type="molecule type" value="Genomic_DNA"/>
</dbReference>
<name>A0A177EIU0_9MICR</name>
<dbReference type="Pfam" id="PF00227">
    <property type="entry name" value="Proteasome"/>
    <property type="match status" value="1"/>
</dbReference>
<dbReference type="AlphaFoldDB" id="A0A177EIU0"/>
<organism evidence="3 4">
    <name type="scientific">Nematocida displodere</name>
    <dbReference type="NCBI Taxonomy" id="1805483"/>
    <lineage>
        <taxon>Eukaryota</taxon>
        <taxon>Fungi</taxon>
        <taxon>Fungi incertae sedis</taxon>
        <taxon>Microsporidia</taxon>
        <taxon>Nematocida</taxon>
    </lineage>
</organism>
<accession>A0A177EIU0</accession>
<protein>
    <submittedName>
        <fullName evidence="3">2S proteasome subunit alpha 6</fullName>
    </submittedName>
</protein>
<feature type="compositionally biased region" description="Low complexity" evidence="2">
    <location>
        <begin position="237"/>
        <end position="257"/>
    </location>
</feature>
<keyword evidence="4" id="KW-1185">Reference proteome</keyword>
<dbReference type="PANTHER" id="PTHR11599">
    <property type="entry name" value="PROTEASOME SUBUNIT ALPHA/BETA"/>
    <property type="match status" value="1"/>
</dbReference>
<evidence type="ECO:0000313" key="3">
    <source>
        <dbReference type="EMBL" id="OAG31320.1"/>
    </source>
</evidence>
<proteinExistence type="predicted"/>
<dbReference type="InterPro" id="IPR050115">
    <property type="entry name" value="Proteasome_alpha"/>
</dbReference>